<feature type="binding site" evidence="4">
    <location>
        <begin position="130"/>
        <end position="134"/>
    </location>
    <ligand>
        <name>substrate</name>
    </ligand>
</feature>
<accession>I3ZAX7</accession>
<dbReference type="Gene3D" id="3.20.20.105">
    <property type="entry name" value="Queuine tRNA-ribosyltransferase-like"/>
    <property type="match status" value="1"/>
</dbReference>
<feature type="active site" description="Proton acceptor" evidence="4">
    <location>
        <position position="130"/>
    </location>
</feature>
<keyword evidence="4" id="KW-0671">Queuosine biosynthesis</keyword>
<dbReference type="InterPro" id="IPR004803">
    <property type="entry name" value="TGT"/>
</dbReference>
<dbReference type="GO" id="GO:0008616">
    <property type="term" value="P:tRNA queuosine(34) biosynthetic process"/>
    <property type="evidence" value="ECO:0007669"/>
    <property type="project" value="UniProtKB-UniRule"/>
</dbReference>
<evidence type="ECO:0000313" key="8">
    <source>
        <dbReference type="Proteomes" id="UP000006056"/>
    </source>
</evidence>
<evidence type="ECO:0000256" key="3">
    <source>
        <dbReference type="ARBA" id="ARBA00022694"/>
    </source>
</evidence>
<evidence type="ECO:0000313" key="7">
    <source>
        <dbReference type="EMBL" id="AFL86395.1"/>
    </source>
</evidence>
<dbReference type="InterPro" id="IPR002616">
    <property type="entry name" value="tRNA_ribo_trans-like"/>
</dbReference>
<dbReference type="GO" id="GO:0046872">
    <property type="term" value="F:metal ion binding"/>
    <property type="evidence" value="ECO:0007669"/>
    <property type="project" value="UniProtKB-KW"/>
</dbReference>
<keyword evidence="8" id="KW-1185">Reference proteome</keyword>
<feature type="domain" description="tRNA-guanine(15) transglycosylase-like" evidence="6">
    <location>
        <begin position="48"/>
        <end position="405"/>
    </location>
</feature>
<evidence type="ECO:0000259" key="6">
    <source>
        <dbReference type="Pfam" id="PF01702"/>
    </source>
</evidence>
<feature type="region of interest" description="RNA binding; important for wobble base 34 recognition" evidence="4">
    <location>
        <begin position="327"/>
        <end position="331"/>
    </location>
</feature>
<dbReference type="KEGG" id="trs:Terro_0043"/>
<dbReference type="GO" id="GO:0008479">
    <property type="term" value="F:tRNA-guanosine(34) queuine transglycosylase activity"/>
    <property type="evidence" value="ECO:0007669"/>
    <property type="project" value="UniProtKB-UniRule"/>
</dbReference>
<sequence>MSREKAGAFRRLNRTPSRRCFSPGHPPPSLQSKVMSLRFEIHNTHGNLRRGTLHLPHGSVQTPVFMPVGTAASVKAVPQDTLETLGDDGRGAEIILANTYHLYLRPGHDLIRRAGGVHKFMSWPRPMLTDSGGFQVFSLAALRKITPDGVEFRSHLDGSKHFFSPEHSIDVQIALGADIIMAFDECTEHPATYERTRDSMGLTHAWALRSLEHFHANAHNVPWFAELGSQRQNLYGIVQGGMYKDLRAESAARLTEMRDANGNGFDGYAIGGLAVGEPREVTREIIAHTLELLPKDKPRYVMGVGYPDEIVEYAKMGVDQMDCVLPTRAARHALMFTSEGRLNIRGKKFAEDHGPADPTCNCTTCRRYSRAYLRHLFHTGEPLAATLASVHNLHFYLETMRHLRDGSL</sequence>
<dbReference type="InterPro" id="IPR036511">
    <property type="entry name" value="TGT-like_sf"/>
</dbReference>
<dbReference type="InterPro" id="IPR050076">
    <property type="entry name" value="ArchSynthase1/Queuine_TRR"/>
</dbReference>
<evidence type="ECO:0000256" key="5">
    <source>
        <dbReference type="SAM" id="MobiDB-lite"/>
    </source>
</evidence>
<evidence type="ECO:0000256" key="4">
    <source>
        <dbReference type="HAMAP-Rule" id="MF_00168"/>
    </source>
</evidence>
<keyword evidence="3 4" id="KW-0819">tRNA processing</keyword>
<organism evidence="7 8">
    <name type="scientific">Terriglobus roseus (strain DSM 18391 / NRRL B-41598 / KBS 63)</name>
    <dbReference type="NCBI Taxonomy" id="926566"/>
    <lineage>
        <taxon>Bacteria</taxon>
        <taxon>Pseudomonadati</taxon>
        <taxon>Acidobacteriota</taxon>
        <taxon>Terriglobia</taxon>
        <taxon>Terriglobales</taxon>
        <taxon>Acidobacteriaceae</taxon>
        <taxon>Terriglobus</taxon>
    </lineage>
</organism>
<keyword evidence="4" id="KW-0479">Metal-binding</keyword>
<dbReference type="PANTHER" id="PTHR46499">
    <property type="entry name" value="QUEUINE TRNA-RIBOSYLTRANSFERASE"/>
    <property type="match status" value="1"/>
</dbReference>
<dbReference type="eggNOG" id="COG0343">
    <property type="taxonomic scope" value="Bacteria"/>
</dbReference>
<feature type="binding site" evidence="4">
    <location>
        <position position="360"/>
    </location>
    <ligand>
        <name>Zn(2+)</name>
        <dbReference type="ChEBI" id="CHEBI:29105"/>
    </ligand>
</feature>
<keyword evidence="1 4" id="KW-0328">Glycosyltransferase</keyword>
<dbReference type="SUPFAM" id="SSF51713">
    <property type="entry name" value="tRNA-guanine transglycosylase"/>
    <property type="match status" value="1"/>
</dbReference>
<comment type="function">
    <text evidence="4">Catalyzes the base-exchange of a guanine (G) residue with the queuine precursor 7-aminomethyl-7-deazaguanine (PreQ1) at position 34 (anticodon wobble position) in tRNAs with GU(N) anticodons (tRNA-Asp, -Asn, -His and -Tyr). Catalysis occurs through a double-displacement mechanism. The nucleophile active site attacks the C1' of nucleotide 34 to detach the guanine base from the RNA, forming a covalent enzyme-RNA intermediate. The proton acceptor active site deprotonates the incoming PreQ1, allowing a nucleophilic attack on the C1' of the ribose to form the product. After dissociation, two additional enzymatic reactions on the tRNA convert PreQ1 to queuine (Q), resulting in the hypermodified nucleoside queuosine (7-(((4,5-cis-dihydroxy-2-cyclopenten-1-yl)amino)methyl)-7-deazaguanosine).</text>
</comment>
<feature type="binding site" evidence="4">
    <location>
        <position position="362"/>
    </location>
    <ligand>
        <name>Zn(2+)</name>
        <dbReference type="ChEBI" id="CHEBI:29105"/>
    </ligand>
</feature>
<feature type="region of interest" description="RNA binding" evidence="4">
    <location>
        <begin position="303"/>
        <end position="309"/>
    </location>
</feature>
<protein>
    <recommendedName>
        <fullName evidence="4">Queuine tRNA-ribosyltransferase</fullName>
        <ecNumber evidence="4">2.4.2.29</ecNumber>
    </recommendedName>
    <alternativeName>
        <fullName evidence="4">Guanine insertion enzyme</fullName>
    </alternativeName>
    <alternativeName>
        <fullName evidence="4">tRNA-guanine transglycosylase</fullName>
    </alternativeName>
</protein>
<evidence type="ECO:0000256" key="1">
    <source>
        <dbReference type="ARBA" id="ARBA00022676"/>
    </source>
</evidence>
<dbReference type="PATRIC" id="fig|926566.3.peg.41"/>
<comment type="similarity">
    <text evidence="4">Belongs to the queuine tRNA-ribosyltransferase family.</text>
</comment>
<dbReference type="STRING" id="926566.Terro_0043"/>
<comment type="pathway">
    <text evidence="4">tRNA modification; tRNA-queuosine biosynthesis.</text>
</comment>
<dbReference type="HAMAP" id="MF_00168">
    <property type="entry name" value="Q_tRNA_Tgt"/>
    <property type="match status" value="1"/>
</dbReference>
<comment type="cofactor">
    <cofactor evidence="4">
        <name>Zn(2+)</name>
        <dbReference type="ChEBI" id="CHEBI:29105"/>
    </cofactor>
    <text evidence="4">Binds 1 zinc ion per subunit.</text>
</comment>
<evidence type="ECO:0000256" key="2">
    <source>
        <dbReference type="ARBA" id="ARBA00022679"/>
    </source>
</evidence>
<dbReference type="GO" id="GO:0005829">
    <property type="term" value="C:cytosol"/>
    <property type="evidence" value="ECO:0007669"/>
    <property type="project" value="TreeGrafter"/>
</dbReference>
<comment type="catalytic activity">
    <reaction evidence="4">
        <text>7-aminomethyl-7-carbaguanine + guanosine(34) in tRNA = 7-aminomethyl-7-carbaguanosine(34) in tRNA + guanine</text>
        <dbReference type="Rhea" id="RHEA:24104"/>
        <dbReference type="Rhea" id="RHEA-COMP:10341"/>
        <dbReference type="Rhea" id="RHEA-COMP:10342"/>
        <dbReference type="ChEBI" id="CHEBI:16235"/>
        <dbReference type="ChEBI" id="CHEBI:58703"/>
        <dbReference type="ChEBI" id="CHEBI:74269"/>
        <dbReference type="ChEBI" id="CHEBI:82833"/>
        <dbReference type="EC" id="2.4.2.29"/>
    </reaction>
</comment>
<name>I3ZAX7_TERRK</name>
<comment type="subunit">
    <text evidence="4">Homodimer. Within each dimer, one monomer is responsible for RNA recognition and catalysis, while the other monomer binds to the replacement base PreQ1.</text>
</comment>
<dbReference type="AlphaFoldDB" id="I3ZAX7"/>
<feature type="active site" description="Nucleophile" evidence="4">
    <location>
        <position position="322"/>
    </location>
</feature>
<keyword evidence="4" id="KW-0862">Zinc</keyword>
<dbReference type="EC" id="2.4.2.29" evidence="4"/>
<proteinExistence type="inferred from homology"/>
<dbReference type="UniPathway" id="UPA00392"/>
<gene>
    <name evidence="4" type="primary">tgt</name>
    <name evidence="7" type="ordered locus">Terro_0043</name>
</gene>
<feature type="binding site" evidence="4">
    <location>
        <position position="239"/>
    </location>
    <ligand>
        <name>substrate</name>
    </ligand>
</feature>
<feature type="binding site" evidence="4">
    <location>
        <position position="365"/>
    </location>
    <ligand>
        <name>Zn(2+)</name>
        <dbReference type="ChEBI" id="CHEBI:29105"/>
    </ligand>
</feature>
<reference evidence="7 8" key="1">
    <citation type="submission" date="2012-06" db="EMBL/GenBank/DDBJ databases">
        <title>Complete genome of Terriglobus roseus DSM 18391.</title>
        <authorList>
            <consortium name="US DOE Joint Genome Institute (JGI-PGF)"/>
            <person name="Lucas S."/>
            <person name="Copeland A."/>
            <person name="Lapidus A."/>
            <person name="Glavina del Rio T."/>
            <person name="Dalin E."/>
            <person name="Tice H."/>
            <person name="Bruce D."/>
            <person name="Goodwin L."/>
            <person name="Pitluck S."/>
            <person name="Peters L."/>
            <person name="Mikhailova N."/>
            <person name="Munk A.C.C."/>
            <person name="Kyrpides N."/>
            <person name="Mavromatis K."/>
            <person name="Ivanova N."/>
            <person name="Brettin T."/>
            <person name="Detter J.C."/>
            <person name="Han C."/>
            <person name="Larimer F."/>
            <person name="Land M."/>
            <person name="Hauser L."/>
            <person name="Markowitz V."/>
            <person name="Cheng J.-F."/>
            <person name="Hugenholtz P."/>
            <person name="Woyke T."/>
            <person name="Wu D."/>
            <person name="Brambilla E."/>
            <person name="Klenk H.-P."/>
            <person name="Eisen J.A."/>
        </authorList>
    </citation>
    <scope>NUCLEOTIDE SEQUENCE [LARGE SCALE GENOMIC DNA]</scope>
    <source>
        <strain evidence="8">DSM 18391 / NRRL B-41598 / KBS 63</strain>
    </source>
</reference>
<feature type="binding site" evidence="4">
    <location>
        <position position="184"/>
    </location>
    <ligand>
        <name>substrate</name>
    </ligand>
</feature>
<dbReference type="NCBIfam" id="TIGR00449">
    <property type="entry name" value="tgt_general"/>
    <property type="match status" value="1"/>
</dbReference>
<feature type="binding site" evidence="4">
    <location>
        <position position="391"/>
    </location>
    <ligand>
        <name>Zn(2+)</name>
        <dbReference type="ChEBI" id="CHEBI:29105"/>
    </ligand>
</feature>
<dbReference type="Proteomes" id="UP000006056">
    <property type="component" value="Chromosome"/>
</dbReference>
<keyword evidence="2 4" id="KW-0808">Transferase</keyword>
<dbReference type="EMBL" id="CP003379">
    <property type="protein sequence ID" value="AFL86395.1"/>
    <property type="molecule type" value="Genomic_DNA"/>
</dbReference>
<dbReference type="HOGENOM" id="CLU_022060_0_1_0"/>
<feature type="region of interest" description="Disordered" evidence="5">
    <location>
        <begin position="1"/>
        <end position="27"/>
    </location>
</feature>
<dbReference type="Pfam" id="PF01702">
    <property type="entry name" value="TGT"/>
    <property type="match status" value="1"/>
</dbReference>
<dbReference type="PANTHER" id="PTHR46499:SF1">
    <property type="entry name" value="QUEUINE TRNA-RIBOSYLTRANSFERASE"/>
    <property type="match status" value="1"/>
</dbReference>
<dbReference type="NCBIfam" id="TIGR00430">
    <property type="entry name" value="Q_tRNA_tgt"/>
    <property type="match status" value="1"/>
</dbReference>
<feature type="binding site" evidence="4">
    <location>
        <position position="272"/>
    </location>
    <ligand>
        <name>substrate</name>
    </ligand>
</feature>